<sequence>MQARRGRKGPGVSAEGRAGRLPVPDPPPEEGPPAAMHPGAGRAAIRLRPPAASRRLSIPPFPVQQYCPNSAIPAPDCRHDPRRTGIPDPCGTGISCTIDGLPAFAGRFAGAAWNVGPSLTFTG</sequence>
<protein>
    <submittedName>
        <fullName evidence="2">Uncharacterized protein</fullName>
    </submittedName>
</protein>
<dbReference type="KEGG" id="maqu:Maq22A_c28470"/>
<dbReference type="AlphaFoldDB" id="A0A1Y0ZBV6"/>
<evidence type="ECO:0000313" key="2">
    <source>
        <dbReference type="EMBL" id="BAR47200.1"/>
    </source>
</evidence>
<evidence type="ECO:0000256" key="1">
    <source>
        <dbReference type="SAM" id="MobiDB-lite"/>
    </source>
</evidence>
<reference evidence="3" key="2">
    <citation type="submission" date="2015-01" db="EMBL/GenBank/DDBJ databases">
        <title>Complete genome sequence of Methylobacterium aquaticum strain 22A.</title>
        <authorList>
            <person name="Tani A."/>
            <person name="Ogura Y."/>
            <person name="Hayashi T."/>
        </authorList>
    </citation>
    <scope>NUCLEOTIDE SEQUENCE [LARGE SCALE GENOMIC DNA]</scope>
    <source>
        <strain evidence="3">MA-22A</strain>
    </source>
</reference>
<organism evidence="2 3">
    <name type="scientific">Methylobacterium aquaticum</name>
    <dbReference type="NCBI Taxonomy" id="270351"/>
    <lineage>
        <taxon>Bacteria</taxon>
        <taxon>Pseudomonadati</taxon>
        <taxon>Pseudomonadota</taxon>
        <taxon>Alphaproteobacteria</taxon>
        <taxon>Hyphomicrobiales</taxon>
        <taxon>Methylobacteriaceae</taxon>
        <taxon>Methylobacterium</taxon>
    </lineage>
</organism>
<name>A0A1Y0ZBV6_9HYPH</name>
<reference evidence="2 3" key="1">
    <citation type="journal article" date="2015" name="Genome Announc.">
        <title>Complete Genome Sequence of Methylobacterium aquaticum Strain 22A, Isolated from Racomitrium japonicum Moss.</title>
        <authorList>
            <person name="Tani A."/>
            <person name="Ogura Y."/>
            <person name="Hayashi T."/>
            <person name="Kimbara K."/>
        </authorList>
    </citation>
    <scope>NUCLEOTIDE SEQUENCE [LARGE SCALE GENOMIC DNA]</scope>
    <source>
        <strain evidence="2 3">MA-22A</strain>
    </source>
</reference>
<dbReference type="STRING" id="270351.Maq22A_c28470"/>
<gene>
    <name evidence="2" type="ORF">Maq22A_c28470</name>
</gene>
<accession>A0A1Y0ZBV6</accession>
<dbReference type="EMBL" id="AP014704">
    <property type="protein sequence ID" value="BAR47200.1"/>
    <property type="molecule type" value="Genomic_DNA"/>
</dbReference>
<dbReference type="Proteomes" id="UP000061432">
    <property type="component" value="Chromosome"/>
</dbReference>
<evidence type="ECO:0000313" key="3">
    <source>
        <dbReference type="Proteomes" id="UP000061432"/>
    </source>
</evidence>
<feature type="region of interest" description="Disordered" evidence="1">
    <location>
        <begin position="1"/>
        <end position="40"/>
    </location>
</feature>
<proteinExistence type="predicted"/>